<dbReference type="GO" id="GO:0046872">
    <property type="term" value="F:metal ion binding"/>
    <property type="evidence" value="ECO:0007669"/>
    <property type="project" value="UniProtKB-KW"/>
</dbReference>
<protein>
    <submittedName>
        <fullName evidence="5">HAD-IA family hydrolase</fullName>
    </submittedName>
</protein>
<comment type="cofactor">
    <cofactor evidence="1">
        <name>Mg(2+)</name>
        <dbReference type="ChEBI" id="CHEBI:18420"/>
    </cofactor>
</comment>
<keyword evidence="6" id="KW-1185">Reference proteome</keyword>
<dbReference type="Proteomes" id="UP000597459">
    <property type="component" value="Unassembled WGS sequence"/>
</dbReference>
<dbReference type="SUPFAM" id="SSF56784">
    <property type="entry name" value="HAD-like"/>
    <property type="match status" value="1"/>
</dbReference>
<dbReference type="InterPro" id="IPR036412">
    <property type="entry name" value="HAD-like_sf"/>
</dbReference>
<organism evidence="5 6">
    <name type="scientific">Acetobacter estunensis</name>
    <dbReference type="NCBI Taxonomy" id="104097"/>
    <lineage>
        <taxon>Bacteria</taxon>
        <taxon>Pseudomonadati</taxon>
        <taxon>Pseudomonadota</taxon>
        <taxon>Alphaproteobacteria</taxon>
        <taxon>Acetobacterales</taxon>
        <taxon>Acetobacteraceae</taxon>
        <taxon>Acetobacter</taxon>
    </lineage>
</organism>
<dbReference type="SFLD" id="SFLDG01129">
    <property type="entry name" value="C1.5:_HAD__Beta-PGM__Phosphata"/>
    <property type="match status" value="1"/>
</dbReference>
<comment type="similarity">
    <text evidence="2">Belongs to the HAD-like hydrolase superfamily. CbbY/CbbZ/Gph/YieH family.</text>
</comment>
<dbReference type="SFLD" id="SFLDS00003">
    <property type="entry name" value="Haloacid_Dehalogenase"/>
    <property type="match status" value="1"/>
</dbReference>
<dbReference type="RefSeq" id="WP_166317832.1">
    <property type="nucleotide sequence ID" value="NZ_WOTH01000038.1"/>
</dbReference>
<keyword evidence="5" id="KW-0378">Hydrolase</keyword>
<evidence type="ECO:0000313" key="6">
    <source>
        <dbReference type="Proteomes" id="UP000597459"/>
    </source>
</evidence>
<evidence type="ECO:0000256" key="2">
    <source>
        <dbReference type="ARBA" id="ARBA00006171"/>
    </source>
</evidence>
<name>A0A967EEC9_9PROT</name>
<gene>
    <name evidence="5" type="ORF">GOB87_13380</name>
</gene>
<evidence type="ECO:0000256" key="3">
    <source>
        <dbReference type="ARBA" id="ARBA00022723"/>
    </source>
</evidence>
<dbReference type="GO" id="GO:0016787">
    <property type="term" value="F:hydrolase activity"/>
    <property type="evidence" value="ECO:0007669"/>
    <property type="project" value="UniProtKB-KW"/>
</dbReference>
<evidence type="ECO:0000256" key="1">
    <source>
        <dbReference type="ARBA" id="ARBA00001946"/>
    </source>
</evidence>
<dbReference type="EMBL" id="WOTH01000038">
    <property type="protein sequence ID" value="NHO54925.1"/>
    <property type="molecule type" value="Genomic_DNA"/>
</dbReference>
<dbReference type="PANTHER" id="PTHR46193">
    <property type="entry name" value="6-PHOSPHOGLUCONATE PHOSPHATASE"/>
    <property type="match status" value="1"/>
</dbReference>
<dbReference type="Pfam" id="PF13419">
    <property type="entry name" value="HAD_2"/>
    <property type="match status" value="1"/>
</dbReference>
<dbReference type="InterPro" id="IPR023214">
    <property type="entry name" value="HAD_sf"/>
</dbReference>
<dbReference type="InterPro" id="IPR041492">
    <property type="entry name" value="HAD_2"/>
</dbReference>
<accession>A0A967EEC9</accession>
<proteinExistence type="inferred from homology"/>
<dbReference type="PANTHER" id="PTHR46193:SF10">
    <property type="entry name" value="6-PHOSPHOGLUCONATE PHOSPHATASE"/>
    <property type="match status" value="1"/>
</dbReference>
<dbReference type="InterPro" id="IPR051600">
    <property type="entry name" value="Beta-PGM-like"/>
</dbReference>
<dbReference type="InterPro" id="IPR023198">
    <property type="entry name" value="PGP-like_dom2"/>
</dbReference>
<sequence>MVSALSAQGSLRLVIFDCDGVLIDSEGTSCRLVAQAAREAGYDVPERDAVATFGGKALVEIKKEIEAHTSHRLPDNWAINLRDRFVEAFRSSVEVIDGVHDMLEAIDRLGLPMRVGSNSSMLEMEAKFTPTGLADRLVGRIHSAADMQTPKPAPDVYLHAAAEEGVLPEQCVVLEDSDTGARAALLAGMTCVLFRPAHEPAPEWPGLVRISHLSEFAPLLKKALQAQGRLPS</sequence>
<keyword evidence="4" id="KW-0460">Magnesium</keyword>
<dbReference type="Gene3D" id="1.10.150.240">
    <property type="entry name" value="Putative phosphatase, domain 2"/>
    <property type="match status" value="1"/>
</dbReference>
<evidence type="ECO:0000256" key="4">
    <source>
        <dbReference type="ARBA" id="ARBA00022842"/>
    </source>
</evidence>
<dbReference type="NCBIfam" id="TIGR01509">
    <property type="entry name" value="HAD-SF-IA-v3"/>
    <property type="match status" value="1"/>
</dbReference>
<dbReference type="InterPro" id="IPR006439">
    <property type="entry name" value="HAD-SF_hydro_IA"/>
</dbReference>
<comment type="caution">
    <text evidence="5">The sequence shown here is derived from an EMBL/GenBank/DDBJ whole genome shotgun (WGS) entry which is preliminary data.</text>
</comment>
<reference evidence="5" key="1">
    <citation type="submission" date="2019-11" db="EMBL/GenBank/DDBJ databases">
        <title>Description of new Acetobacter species.</title>
        <authorList>
            <person name="Cleenwerck I."/>
            <person name="Sombolestani A.S."/>
        </authorList>
    </citation>
    <scope>NUCLEOTIDE SEQUENCE</scope>
    <source>
        <strain evidence="5">LMG 1626</strain>
    </source>
</reference>
<keyword evidence="3" id="KW-0479">Metal-binding</keyword>
<dbReference type="Gene3D" id="3.40.50.1000">
    <property type="entry name" value="HAD superfamily/HAD-like"/>
    <property type="match status" value="1"/>
</dbReference>
<evidence type="ECO:0000313" key="5">
    <source>
        <dbReference type="EMBL" id="NHO54925.1"/>
    </source>
</evidence>
<dbReference type="AlphaFoldDB" id="A0A967EEC9"/>